<dbReference type="AlphaFoldDB" id="A0A9P7PXF4"/>
<protein>
    <submittedName>
        <fullName evidence="2">Uncharacterized protein</fullName>
    </submittedName>
</protein>
<dbReference type="EMBL" id="SRQM01000274">
    <property type="protein sequence ID" value="KAG6114064.1"/>
    <property type="molecule type" value="Genomic_DNA"/>
</dbReference>
<gene>
    <name evidence="2" type="ORF">E4U13_003520</name>
</gene>
<proteinExistence type="predicted"/>
<evidence type="ECO:0000256" key="1">
    <source>
        <dbReference type="SAM" id="MobiDB-lite"/>
    </source>
</evidence>
<feature type="compositionally biased region" description="Gly residues" evidence="1">
    <location>
        <begin position="33"/>
        <end position="55"/>
    </location>
</feature>
<evidence type="ECO:0000313" key="2">
    <source>
        <dbReference type="EMBL" id="KAG6114064.1"/>
    </source>
</evidence>
<organism evidence="2 3">
    <name type="scientific">Claviceps humidiphila</name>
    <dbReference type="NCBI Taxonomy" id="1294629"/>
    <lineage>
        <taxon>Eukaryota</taxon>
        <taxon>Fungi</taxon>
        <taxon>Dikarya</taxon>
        <taxon>Ascomycota</taxon>
        <taxon>Pezizomycotina</taxon>
        <taxon>Sordariomycetes</taxon>
        <taxon>Hypocreomycetidae</taxon>
        <taxon>Hypocreales</taxon>
        <taxon>Clavicipitaceae</taxon>
        <taxon>Claviceps</taxon>
    </lineage>
</organism>
<name>A0A9P7PXF4_9HYPO</name>
<reference evidence="2 3" key="1">
    <citation type="journal article" date="2020" name="bioRxiv">
        <title>Whole genome comparisons of ergot fungi reveals the divergence and evolution of species within the genus Claviceps are the result of varying mechanisms driving genome evolution and host range expansion.</title>
        <authorList>
            <person name="Wyka S.A."/>
            <person name="Mondo S.J."/>
            <person name="Liu M."/>
            <person name="Dettman J."/>
            <person name="Nalam V."/>
            <person name="Broders K.D."/>
        </authorList>
    </citation>
    <scope>NUCLEOTIDE SEQUENCE [LARGE SCALE GENOMIC DNA]</scope>
    <source>
        <strain evidence="2 3">LM576</strain>
    </source>
</reference>
<evidence type="ECO:0000313" key="3">
    <source>
        <dbReference type="Proteomes" id="UP000732380"/>
    </source>
</evidence>
<feature type="region of interest" description="Disordered" evidence="1">
    <location>
        <begin position="33"/>
        <end position="113"/>
    </location>
</feature>
<sequence>MEMCKLADWSGVGTIVPIGLRGVAREKALAGAGAGSRTGIGCGKLDPGTGGGTGSWVGVTTGNQLAPTGTNLAPDDEQQLDWQARPAHKPSWQQDGGRRCSEGIQGVIHRDSD</sequence>
<dbReference type="Proteomes" id="UP000732380">
    <property type="component" value="Unassembled WGS sequence"/>
</dbReference>
<keyword evidence="3" id="KW-1185">Reference proteome</keyword>
<accession>A0A9P7PXF4</accession>
<comment type="caution">
    <text evidence="2">The sequence shown here is derived from an EMBL/GenBank/DDBJ whole genome shotgun (WGS) entry which is preliminary data.</text>
</comment>